<feature type="compositionally biased region" description="Low complexity" evidence="6">
    <location>
        <begin position="444"/>
        <end position="459"/>
    </location>
</feature>
<keyword evidence="4 5" id="KW-0287">Flowering</keyword>
<dbReference type="InterPro" id="IPR012474">
    <property type="entry name" value="Frigida"/>
</dbReference>
<evidence type="ECO:0000256" key="3">
    <source>
        <dbReference type="ARBA" id="ARBA00022782"/>
    </source>
</evidence>
<evidence type="ECO:0000256" key="6">
    <source>
        <dbReference type="SAM" id="MobiDB-lite"/>
    </source>
</evidence>
<comment type="caution">
    <text evidence="7">The sequence shown here is derived from an EMBL/GenBank/DDBJ whole genome shotgun (WGS) entry which is preliminary data.</text>
</comment>
<gene>
    <name evidence="7" type="ORF">CFOL_v3_30272</name>
</gene>
<evidence type="ECO:0000313" key="7">
    <source>
        <dbReference type="EMBL" id="GAV86846.1"/>
    </source>
</evidence>
<proteinExistence type="inferred from homology"/>
<evidence type="ECO:0000256" key="1">
    <source>
        <dbReference type="ARBA" id="ARBA00008956"/>
    </source>
</evidence>
<evidence type="ECO:0000256" key="5">
    <source>
        <dbReference type="RuleBase" id="RU364012"/>
    </source>
</evidence>
<keyword evidence="3 5" id="KW-0221">Differentiation</keyword>
<evidence type="ECO:0000256" key="4">
    <source>
        <dbReference type="ARBA" id="ARBA00023089"/>
    </source>
</evidence>
<name>A0A1Q3D2V1_CEPFO</name>
<organism evidence="7 8">
    <name type="scientific">Cephalotus follicularis</name>
    <name type="common">Albany pitcher plant</name>
    <dbReference type="NCBI Taxonomy" id="3775"/>
    <lineage>
        <taxon>Eukaryota</taxon>
        <taxon>Viridiplantae</taxon>
        <taxon>Streptophyta</taxon>
        <taxon>Embryophyta</taxon>
        <taxon>Tracheophyta</taxon>
        <taxon>Spermatophyta</taxon>
        <taxon>Magnoliopsida</taxon>
        <taxon>eudicotyledons</taxon>
        <taxon>Gunneridae</taxon>
        <taxon>Pentapetalae</taxon>
        <taxon>rosids</taxon>
        <taxon>fabids</taxon>
        <taxon>Oxalidales</taxon>
        <taxon>Cephalotaceae</taxon>
        <taxon>Cephalotus</taxon>
    </lineage>
</organism>
<dbReference type="FunCoup" id="A0A1Q3D2V1">
    <property type="interactions" value="366"/>
</dbReference>
<feature type="compositionally biased region" description="Polar residues" evidence="6">
    <location>
        <begin position="120"/>
        <end position="132"/>
    </location>
</feature>
<dbReference type="GO" id="GO:0030154">
    <property type="term" value="P:cell differentiation"/>
    <property type="evidence" value="ECO:0007669"/>
    <property type="project" value="UniProtKB-KW"/>
</dbReference>
<evidence type="ECO:0000313" key="8">
    <source>
        <dbReference type="Proteomes" id="UP000187406"/>
    </source>
</evidence>
<dbReference type="InParanoid" id="A0A1Q3D2V1"/>
<comment type="similarity">
    <text evidence="1 5">Belongs to the Frigida family.</text>
</comment>
<dbReference type="STRING" id="3775.A0A1Q3D2V1"/>
<reference evidence="8" key="1">
    <citation type="submission" date="2016-04" db="EMBL/GenBank/DDBJ databases">
        <title>Cephalotus genome sequencing.</title>
        <authorList>
            <person name="Fukushima K."/>
            <person name="Hasebe M."/>
            <person name="Fang X."/>
        </authorList>
    </citation>
    <scope>NUCLEOTIDE SEQUENCE [LARGE SCALE GENOMIC DNA]</scope>
    <source>
        <strain evidence="8">cv. St1</strain>
    </source>
</reference>
<dbReference type="PANTHER" id="PTHR31791:SF47">
    <property type="entry name" value="INACTIVE FRIGIDA-LIKE PROTEIN 2"/>
    <property type="match status" value="1"/>
</dbReference>
<dbReference type="PANTHER" id="PTHR31791">
    <property type="entry name" value="FRIGIDA-LIKE PROTEIN 3-RELATED"/>
    <property type="match status" value="1"/>
</dbReference>
<dbReference type="AlphaFoldDB" id="A0A1Q3D2V1"/>
<keyword evidence="8" id="KW-1185">Reference proteome</keyword>
<dbReference type="Proteomes" id="UP000187406">
    <property type="component" value="Unassembled WGS sequence"/>
</dbReference>
<feature type="compositionally biased region" description="Basic and acidic residues" evidence="6">
    <location>
        <begin position="144"/>
        <end position="161"/>
    </location>
</feature>
<feature type="region of interest" description="Disordered" evidence="6">
    <location>
        <begin position="436"/>
        <end position="491"/>
    </location>
</feature>
<dbReference type="EMBL" id="BDDD01004064">
    <property type="protein sequence ID" value="GAV86846.1"/>
    <property type="molecule type" value="Genomic_DNA"/>
</dbReference>
<feature type="compositionally biased region" description="Low complexity" evidence="6">
    <location>
        <begin position="469"/>
        <end position="481"/>
    </location>
</feature>
<dbReference type="GO" id="GO:0009908">
    <property type="term" value="P:flower development"/>
    <property type="evidence" value="ECO:0007669"/>
    <property type="project" value="UniProtKB-KW"/>
</dbReference>
<accession>A0A1Q3D2V1</accession>
<keyword evidence="2 5" id="KW-0217">Developmental protein</keyword>
<dbReference type="Pfam" id="PF07899">
    <property type="entry name" value="Frigida"/>
    <property type="match status" value="1"/>
</dbReference>
<protein>
    <recommendedName>
        <fullName evidence="5">FRIGIDA-like protein</fullName>
    </recommendedName>
</protein>
<evidence type="ECO:0000256" key="2">
    <source>
        <dbReference type="ARBA" id="ARBA00022473"/>
    </source>
</evidence>
<dbReference type="OrthoDB" id="1166059at2759"/>
<sequence length="611" mass="67482">MATLKTIAAALKLIDTKKDNLQKAYHDLHTQYFSLLSSSSPLSLSWSQIDSHFTAIQNSLTHRFHLLQSLESTQSPLQSPPQPSTLPASDTSTQLREPQLVHIKGPTTSASSPSHDRVDSVSNRTEFSQSSLDPLYPFESSTQNRDDSVLKEEEPSGDRVDSVPATRLKLRALCEKMDGKGLRRYINLQVKDRESIRAELPVAIRVAPDPGAMVLDAMEGFYEETKSSKGDSDSGFCGIRRACVLLLEVLMGISPSFSSEVRERAKMLALEWKTKASLNGENSLEPLGLLTLVSAYKLENEFEKSELVDYFVVVARYRQGTVLCRAIGMGDKVVDLIQKLIDNGKQFLAVKYILEFGLSDRFPPVLLLKAYLDETTKLAKEVRRAGMNSRRSQNEARAKELSALRSVIKVIAEHKLESDYPLENIERRIKLLEKEKADRKGHPAARVAAEAQKQQQAEQPLMKKKKKMMMMQQQQQQQQKQSGNKRPRTTAYVGPTAVPMRLAGANSAPNTFPKAHSQPASLLPDHPASYSSSPAVPYGLMGSSSAAVPYAGSSAELYGLAVGSSGYPGNPNASGSSLYSESHMPSGYYDWTAAYGGYGLPPQYHQSYYPQ</sequence>
<feature type="region of interest" description="Disordered" evidence="6">
    <location>
        <begin position="72"/>
        <end position="162"/>
    </location>
</feature>